<dbReference type="Gene3D" id="1.10.238.10">
    <property type="entry name" value="EF-hand"/>
    <property type="match status" value="1"/>
</dbReference>
<feature type="domain" description="EF-hand" evidence="2">
    <location>
        <begin position="20"/>
        <end position="36"/>
    </location>
</feature>
<dbReference type="Proteomes" id="UP000658278">
    <property type="component" value="Unassembled WGS sequence"/>
</dbReference>
<evidence type="ECO:0000259" key="3">
    <source>
        <dbReference type="Pfam" id="PF20434"/>
    </source>
</evidence>
<dbReference type="PANTHER" id="PTHR48081">
    <property type="entry name" value="AB HYDROLASE SUPERFAMILY PROTEIN C4A8.06C"/>
    <property type="match status" value="1"/>
</dbReference>
<feature type="domain" description="BD-FAE-like" evidence="3">
    <location>
        <begin position="97"/>
        <end position="307"/>
    </location>
</feature>
<dbReference type="Pfam" id="PF20434">
    <property type="entry name" value="BD-FAE"/>
    <property type="match status" value="1"/>
</dbReference>
<dbReference type="InterPro" id="IPR029058">
    <property type="entry name" value="AB_hydrolase_fold"/>
</dbReference>
<dbReference type="AlphaFoldDB" id="A0A934R9G8"/>
<comment type="caution">
    <text evidence="4">The sequence shown here is derived from an EMBL/GenBank/DDBJ whole genome shotgun (WGS) entry which is preliminary data.</text>
</comment>
<evidence type="ECO:0000313" key="5">
    <source>
        <dbReference type="Proteomes" id="UP000658278"/>
    </source>
</evidence>
<evidence type="ECO:0000259" key="2">
    <source>
        <dbReference type="Pfam" id="PF13202"/>
    </source>
</evidence>
<evidence type="ECO:0000256" key="1">
    <source>
        <dbReference type="ARBA" id="ARBA00022801"/>
    </source>
</evidence>
<dbReference type="InterPro" id="IPR049492">
    <property type="entry name" value="BD-FAE-like_dom"/>
</dbReference>
<feature type="domain" description="EF-hand" evidence="2">
    <location>
        <begin position="42"/>
        <end position="59"/>
    </location>
</feature>
<reference evidence="4" key="1">
    <citation type="submission" date="2021-01" db="EMBL/GenBank/DDBJ databases">
        <title>Modified the classification status of verrucomicrobia.</title>
        <authorList>
            <person name="Feng X."/>
        </authorList>
    </citation>
    <scope>NUCLEOTIDE SEQUENCE</scope>
    <source>
        <strain evidence="4">KCTC 22201</strain>
    </source>
</reference>
<accession>A0A934R9G8</accession>
<dbReference type="InterPro" id="IPR050300">
    <property type="entry name" value="GDXG_lipolytic_enzyme"/>
</dbReference>
<evidence type="ECO:0000313" key="4">
    <source>
        <dbReference type="EMBL" id="MBK1826375.1"/>
    </source>
</evidence>
<dbReference type="InterPro" id="IPR011992">
    <property type="entry name" value="EF-hand-dom_pair"/>
</dbReference>
<keyword evidence="1 4" id="KW-0378">Hydrolase</keyword>
<sequence>MTVLLAAISVAWSASELPPFEALDKDRDGRLSKLELPVELQGFFDKVDRDGDGFVSRLEDRGVRAFLRKQADAPPLAGVEVVKNVDYVGDGNTRQMLDIYRPKVRGDAPLPVVCWIHGGGWRQGSKDRARRLEELVATGNYAGVSIGYRLTQEATWPAQIHDCKAAIRWLKANAEEYGLDASRVAVWGASAGGHLVAMLGVSQEDPKLEGKLGEHLDESSSVRCVVNFFGPSELLVMDEQGSVMNHSGPNSPESLLVGGPIAQFPEVAKEASPIHHVDGKAAPMLLVHGTSDKLVPYGQSLKLSKALQSADVEAPLITIKGGGHGNGFGRSVDRVVAQYLGQQLLGEAGRVGSQEFRTGE</sequence>
<organism evidence="4 5">
    <name type="scientific">Haloferula rosea</name>
    <dbReference type="NCBI Taxonomy" id="490093"/>
    <lineage>
        <taxon>Bacteria</taxon>
        <taxon>Pseudomonadati</taxon>
        <taxon>Verrucomicrobiota</taxon>
        <taxon>Verrucomicrobiia</taxon>
        <taxon>Verrucomicrobiales</taxon>
        <taxon>Verrucomicrobiaceae</taxon>
        <taxon>Haloferula</taxon>
    </lineage>
</organism>
<protein>
    <submittedName>
        <fullName evidence="4">Alpha/beta hydrolase fold domain-containing protein</fullName>
    </submittedName>
</protein>
<dbReference type="SUPFAM" id="SSF53474">
    <property type="entry name" value="alpha/beta-Hydrolases"/>
    <property type="match status" value="1"/>
</dbReference>
<proteinExistence type="predicted"/>
<dbReference type="InterPro" id="IPR002048">
    <property type="entry name" value="EF_hand_dom"/>
</dbReference>
<dbReference type="RefSeq" id="WP_200277268.1">
    <property type="nucleotide sequence ID" value="NZ_JAENII010000003.1"/>
</dbReference>
<dbReference type="PANTHER" id="PTHR48081:SF13">
    <property type="entry name" value="ALPHA_BETA HYDROLASE"/>
    <property type="match status" value="1"/>
</dbReference>
<dbReference type="GO" id="GO:0016787">
    <property type="term" value="F:hydrolase activity"/>
    <property type="evidence" value="ECO:0007669"/>
    <property type="project" value="UniProtKB-KW"/>
</dbReference>
<gene>
    <name evidence="4" type="ORF">JIN81_05060</name>
</gene>
<dbReference type="GO" id="GO:0005509">
    <property type="term" value="F:calcium ion binding"/>
    <property type="evidence" value="ECO:0007669"/>
    <property type="project" value="InterPro"/>
</dbReference>
<keyword evidence="5" id="KW-1185">Reference proteome</keyword>
<dbReference type="Gene3D" id="3.40.50.1820">
    <property type="entry name" value="alpha/beta hydrolase"/>
    <property type="match status" value="1"/>
</dbReference>
<dbReference type="Pfam" id="PF13202">
    <property type="entry name" value="EF-hand_5"/>
    <property type="match status" value="2"/>
</dbReference>
<dbReference type="SUPFAM" id="SSF47473">
    <property type="entry name" value="EF-hand"/>
    <property type="match status" value="1"/>
</dbReference>
<name>A0A934R9G8_9BACT</name>
<dbReference type="EMBL" id="JAENII010000003">
    <property type="protein sequence ID" value="MBK1826375.1"/>
    <property type="molecule type" value="Genomic_DNA"/>
</dbReference>